<dbReference type="GeneID" id="17291958"/>
<reference evidence="2 4" key="1">
    <citation type="journal article" date="2012" name="Nature">
        <title>Algal genomes reveal evolutionary mosaicism and the fate of nucleomorphs.</title>
        <authorList>
            <consortium name="DOE Joint Genome Institute"/>
            <person name="Curtis B.A."/>
            <person name="Tanifuji G."/>
            <person name="Burki F."/>
            <person name="Gruber A."/>
            <person name="Irimia M."/>
            <person name="Maruyama S."/>
            <person name="Arias M.C."/>
            <person name="Ball S.G."/>
            <person name="Gile G.H."/>
            <person name="Hirakawa Y."/>
            <person name="Hopkins J.F."/>
            <person name="Kuo A."/>
            <person name="Rensing S.A."/>
            <person name="Schmutz J."/>
            <person name="Symeonidi A."/>
            <person name="Elias M."/>
            <person name="Eveleigh R.J."/>
            <person name="Herman E.K."/>
            <person name="Klute M.J."/>
            <person name="Nakayama T."/>
            <person name="Obornik M."/>
            <person name="Reyes-Prieto A."/>
            <person name="Armbrust E.V."/>
            <person name="Aves S.J."/>
            <person name="Beiko R.G."/>
            <person name="Coutinho P."/>
            <person name="Dacks J.B."/>
            <person name="Durnford D.G."/>
            <person name="Fast N.M."/>
            <person name="Green B.R."/>
            <person name="Grisdale C.J."/>
            <person name="Hempel F."/>
            <person name="Henrissat B."/>
            <person name="Hoppner M.P."/>
            <person name="Ishida K."/>
            <person name="Kim E."/>
            <person name="Koreny L."/>
            <person name="Kroth P.G."/>
            <person name="Liu Y."/>
            <person name="Malik S.B."/>
            <person name="Maier U.G."/>
            <person name="McRose D."/>
            <person name="Mock T."/>
            <person name="Neilson J.A."/>
            <person name="Onodera N.T."/>
            <person name="Poole A.M."/>
            <person name="Pritham E.J."/>
            <person name="Richards T.A."/>
            <person name="Rocap G."/>
            <person name="Roy S.W."/>
            <person name="Sarai C."/>
            <person name="Schaack S."/>
            <person name="Shirato S."/>
            <person name="Slamovits C.H."/>
            <person name="Spencer D.F."/>
            <person name="Suzuki S."/>
            <person name="Worden A.Z."/>
            <person name="Zauner S."/>
            <person name="Barry K."/>
            <person name="Bell C."/>
            <person name="Bharti A.K."/>
            <person name="Crow J.A."/>
            <person name="Grimwood J."/>
            <person name="Kramer R."/>
            <person name="Lindquist E."/>
            <person name="Lucas S."/>
            <person name="Salamov A."/>
            <person name="McFadden G.I."/>
            <person name="Lane C.E."/>
            <person name="Keeling P.J."/>
            <person name="Gray M.W."/>
            <person name="Grigoriev I.V."/>
            <person name="Archibald J.M."/>
        </authorList>
    </citation>
    <scope>NUCLEOTIDE SEQUENCE</scope>
    <source>
        <strain evidence="2 4">CCMP2712</strain>
    </source>
</reference>
<feature type="compositionally biased region" description="Polar residues" evidence="1">
    <location>
        <begin position="255"/>
        <end position="265"/>
    </location>
</feature>
<evidence type="ECO:0000256" key="1">
    <source>
        <dbReference type="SAM" id="MobiDB-lite"/>
    </source>
</evidence>
<protein>
    <submittedName>
        <fullName evidence="2 3">Uncharacterized protein</fullName>
    </submittedName>
</protein>
<dbReference type="EnsemblProtists" id="EKX35252">
    <property type="protein sequence ID" value="EKX35252"/>
    <property type="gene ID" value="GUITHDRAFT_146658"/>
</dbReference>
<gene>
    <name evidence="2" type="ORF">GUITHDRAFT_146658</name>
</gene>
<dbReference type="EMBL" id="JH993094">
    <property type="protein sequence ID" value="EKX35252.1"/>
    <property type="molecule type" value="Genomic_DNA"/>
</dbReference>
<dbReference type="PaxDb" id="55529-EKX35252"/>
<evidence type="ECO:0000313" key="3">
    <source>
        <dbReference type="EnsemblProtists" id="EKX35252"/>
    </source>
</evidence>
<feature type="region of interest" description="Disordered" evidence="1">
    <location>
        <begin position="251"/>
        <end position="312"/>
    </location>
</feature>
<feature type="region of interest" description="Disordered" evidence="1">
    <location>
        <begin position="115"/>
        <end position="137"/>
    </location>
</feature>
<proteinExistence type="predicted"/>
<organism evidence="2">
    <name type="scientific">Guillardia theta (strain CCMP2712)</name>
    <name type="common">Cryptophyte</name>
    <dbReference type="NCBI Taxonomy" id="905079"/>
    <lineage>
        <taxon>Eukaryota</taxon>
        <taxon>Cryptophyceae</taxon>
        <taxon>Pyrenomonadales</taxon>
        <taxon>Geminigeraceae</taxon>
        <taxon>Guillardia</taxon>
    </lineage>
</organism>
<reference evidence="3" key="3">
    <citation type="submission" date="2016-03" db="UniProtKB">
        <authorList>
            <consortium name="EnsemblProtists"/>
        </authorList>
    </citation>
    <scope>IDENTIFICATION</scope>
</reference>
<dbReference type="AlphaFoldDB" id="L1IGP5"/>
<feature type="compositionally biased region" description="Basic and acidic residues" evidence="1">
    <location>
        <begin position="195"/>
        <end position="215"/>
    </location>
</feature>
<reference evidence="4" key="2">
    <citation type="submission" date="2012-11" db="EMBL/GenBank/DDBJ databases">
        <authorList>
            <person name="Kuo A."/>
            <person name="Curtis B.A."/>
            <person name="Tanifuji G."/>
            <person name="Burki F."/>
            <person name="Gruber A."/>
            <person name="Irimia M."/>
            <person name="Maruyama S."/>
            <person name="Arias M.C."/>
            <person name="Ball S.G."/>
            <person name="Gile G.H."/>
            <person name="Hirakawa Y."/>
            <person name="Hopkins J.F."/>
            <person name="Rensing S.A."/>
            <person name="Schmutz J."/>
            <person name="Symeonidi A."/>
            <person name="Elias M."/>
            <person name="Eveleigh R.J."/>
            <person name="Herman E.K."/>
            <person name="Klute M.J."/>
            <person name="Nakayama T."/>
            <person name="Obornik M."/>
            <person name="Reyes-Prieto A."/>
            <person name="Armbrust E.V."/>
            <person name="Aves S.J."/>
            <person name="Beiko R.G."/>
            <person name="Coutinho P."/>
            <person name="Dacks J.B."/>
            <person name="Durnford D.G."/>
            <person name="Fast N.M."/>
            <person name="Green B.R."/>
            <person name="Grisdale C."/>
            <person name="Hempe F."/>
            <person name="Henrissat B."/>
            <person name="Hoppner M.P."/>
            <person name="Ishida K.-I."/>
            <person name="Kim E."/>
            <person name="Koreny L."/>
            <person name="Kroth P.G."/>
            <person name="Liu Y."/>
            <person name="Malik S.-B."/>
            <person name="Maier U.G."/>
            <person name="McRose D."/>
            <person name="Mock T."/>
            <person name="Neilson J.A."/>
            <person name="Onodera N.T."/>
            <person name="Poole A.M."/>
            <person name="Pritham E.J."/>
            <person name="Richards T.A."/>
            <person name="Rocap G."/>
            <person name="Roy S.W."/>
            <person name="Sarai C."/>
            <person name="Schaack S."/>
            <person name="Shirato S."/>
            <person name="Slamovits C.H."/>
            <person name="Spencer D.F."/>
            <person name="Suzuki S."/>
            <person name="Worden A.Z."/>
            <person name="Zauner S."/>
            <person name="Barry K."/>
            <person name="Bell C."/>
            <person name="Bharti A.K."/>
            <person name="Crow J.A."/>
            <person name="Grimwood J."/>
            <person name="Kramer R."/>
            <person name="Lindquist E."/>
            <person name="Lucas S."/>
            <person name="Salamov A."/>
            <person name="McFadden G.I."/>
            <person name="Lane C.E."/>
            <person name="Keeling P.J."/>
            <person name="Gray M.W."/>
            <person name="Grigoriev I.V."/>
            <person name="Archibald J.M."/>
        </authorList>
    </citation>
    <scope>NUCLEOTIDE SEQUENCE</scope>
    <source>
        <strain evidence="4">CCMP2712</strain>
    </source>
</reference>
<feature type="compositionally biased region" description="Polar residues" evidence="1">
    <location>
        <begin position="216"/>
        <end position="226"/>
    </location>
</feature>
<keyword evidence="4" id="KW-1185">Reference proteome</keyword>
<name>L1IGP5_GUITC</name>
<accession>L1IGP5</accession>
<evidence type="ECO:0000313" key="2">
    <source>
        <dbReference type="EMBL" id="EKX35252.1"/>
    </source>
</evidence>
<dbReference type="Proteomes" id="UP000011087">
    <property type="component" value="Unassembled WGS sequence"/>
</dbReference>
<feature type="compositionally biased region" description="Basic and acidic residues" evidence="1">
    <location>
        <begin position="153"/>
        <end position="172"/>
    </location>
</feature>
<evidence type="ECO:0000313" key="4">
    <source>
        <dbReference type="Proteomes" id="UP000011087"/>
    </source>
</evidence>
<sequence>MGALCGKVDVAQGIEKRAGIKESREKTRDTSQNYIGGDSTCYSGEDLKIQSKIVVSEQCLIYGGSVKIERGSEEEFIKVCDNQTKMVQDASQVSCPIIPFLDDVDKNERITHGHRLDGDQECFGPNADRHDDPSLANNTLSVEGTIMDALSVRDKSSYDSHPDGDQDFRSSEETSELSSATRRSTDETSIMKTPSDWHRAFEEERARAMAEDRMRSTGSTNQSTGRSDGERTASDWHRAFEEERARAMVEERIRSTGSTNQSTGRSDGERTASDWHRAFEEERARAMAEDRMRSTGSANQSTGRSDGERTASDWHRAFEEERARAMVEERMRSNSDEGWGDDVSKTFSMQPVIAELPDLEKSTADSSMIESPLSLVDGDEPRLPGLNRAHSNLEVQLAILLKEAQEAGSVIISSPLSVDTDNSSPRSRAGPIRSYWESGVAGEQLEKLGQPENHETPTVSVFHGDVGTRNDGLKFAAVRGVSHTAAKVTGVTTGYSGTVAGSDLGPGPCRAPLSGSTVLTVPLFQAWITVEQGKFPG</sequence>
<feature type="compositionally biased region" description="Basic and acidic residues" evidence="1">
    <location>
        <begin position="266"/>
        <end position="293"/>
    </location>
</feature>
<feature type="compositionally biased region" description="Polar residues" evidence="1">
    <location>
        <begin position="294"/>
        <end position="304"/>
    </location>
</feature>
<dbReference type="KEGG" id="gtt:GUITHDRAFT_146658"/>
<feature type="region of interest" description="Disordered" evidence="1">
    <location>
        <begin position="153"/>
        <end position="235"/>
    </location>
</feature>
<dbReference type="HOGENOM" id="CLU_507591_0_0_1"/>
<dbReference type="RefSeq" id="XP_005822232.1">
    <property type="nucleotide sequence ID" value="XM_005822175.1"/>
</dbReference>